<dbReference type="RefSeq" id="XP_005111909.1">
    <property type="nucleotide sequence ID" value="XM_005111852.3"/>
</dbReference>
<protein>
    <submittedName>
        <fullName evidence="3">Uncharacterized protein LOC101857917</fullName>
    </submittedName>
</protein>
<feature type="region of interest" description="Disordered" evidence="1">
    <location>
        <begin position="529"/>
        <end position="549"/>
    </location>
</feature>
<evidence type="ECO:0000256" key="1">
    <source>
        <dbReference type="SAM" id="MobiDB-lite"/>
    </source>
</evidence>
<feature type="compositionally biased region" description="Basic and acidic residues" evidence="1">
    <location>
        <begin position="537"/>
        <end position="548"/>
    </location>
</feature>
<name>A0ABM0K989_APLCA</name>
<feature type="region of interest" description="Disordered" evidence="1">
    <location>
        <begin position="269"/>
        <end position="296"/>
    </location>
</feature>
<evidence type="ECO:0000313" key="3">
    <source>
        <dbReference type="RefSeq" id="XP_005111909.1"/>
    </source>
</evidence>
<feature type="region of interest" description="Disordered" evidence="1">
    <location>
        <begin position="183"/>
        <end position="232"/>
    </location>
</feature>
<dbReference type="GeneID" id="101857917"/>
<feature type="compositionally biased region" description="Pro residues" evidence="1">
    <location>
        <begin position="280"/>
        <end position="293"/>
    </location>
</feature>
<keyword evidence="2" id="KW-1185">Reference proteome</keyword>
<reference evidence="3" key="1">
    <citation type="submission" date="2025-08" db="UniProtKB">
        <authorList>
            <consortium name="RefSeq"/>
        </authorList>
    </citation>
    <scope>IDENTIFICATION</scope>
</reference>
<proteinExistence type="predicted"/>
<dbReference type="Proteomes" id="UP000694888">
    <property type="component" value="Unplaced"/>
</dbReference>
<evidence type="ECO:0000313" key="2">
    <source>
        <dbReference type="Proteomes" id="UP000694888"/>
    </source>
</evidence>
<sequence length="587" mass="63263">MSCSNLCPCQFNWPIDTQGSKRDPTSSEKAWLDFAVRFLSREAVGKGRGQETVWGAACKPLWWDSEVGLAWKNPTANPKDTKEVLLQKYEALERHLRGEGRFPLELEEEARLWGEGKYKELFLLTTLTSLLGKVTGVHTAVLDAASKTDELKAEINQSLLQDIKTCLGSTLSAIENFSSNNFRKGLKRSHKSPSVGKENEGSASKHPKLNNLSKYSTEPVPPSLENNLKPAESASVTPASVAVISTFCKKLMAKQKALEKVRKNLNSQKSKEVSACEAVPPSPSNAPPPPFPPVATKETVQPPVAVQSPPVYINISQEELNLLLQGQPLSLLKSGTEVNSTPCEVSSCEVATSLNCGNLKVQGSQPSSEITPTSPTNTVNIDSYSPAALVETSGLGNISSNSGEQVNFVSEFDPSLDFLDDLNNSSCNGLLTPSKINSTNEYSSSTISSEPIPSCSNLCLEDLFNEQSNMLSGTLTGIADAGDNTSVDLLTNIGFPPDLCELTSGANNYSCSVTAGPKEVCDTSRLSSGRTISSDSVHSHKTSDHGYGSDEGAIDLNTLYSSEEQSKLWEEDGSYLLDRFLTDLDFS</sequence>
<organism evidence="2 3">
    <name type="scientific">Aplysia californica</name>
    <name type="common">California sea hare</name>
    <dbReference type="NCBI Taxonomy" id="6500"/>
    <lineage>
        <taxon>Eukaryota</taxon>
        <taxon>Metazoa</taxon>
        <taxon>Spiralia</taxon>
        <taxon>Lophotrochozoa</taxon>
        <taxon>Mollusca</taxon>
        <taxon>Gastropoda</taxon>
        <taxon>Heterobranchia</taxon>
        <taxon>Euthyneura</taxon>
        <taxon>Tectipleura</taxon>
        <taxon>Aplysiida</taxon>
        <taxon>Aplysioidea</taxon>
        <taxon>Aplysiidae</taxon>
        <taxon>Aplysia</taxon>
    </lineage>
</organism>
<gene>
    <name evidence="3" type="primary">LOC101857917</name>
</gene>
<accession>A0ABM0K989</accession>